<evidence type="ECO:0000313" key="6">
    <source>
        <dbReference type="EMBL" id="PVU97883.1"/>
    </source>
</evidence>
<accession>A0A2T9YZX6</accession>
<evidence type="ECO:0000313" key="7">
    <source>
        <dbReference type="Proteomes" id="UP000245383"/>
    </source>
</evidence>
<evidence type="ECO:0000256" key="2">
    <source>
        <dbReference type="ARBA" id="ARBA00022737"/>
    </source>
</evidence>
<evidence type="ECO:0000259" key="4">
    <source>
        <dbReference type="Pfam" id="PF04192"/>
    </source>
</evidence>
<keyword evidence="2" id="KW-0677">Repeat</keyword>
<feature type="repeat" description="WD" evidence="3">
    <location>
        <begin position="561"/>
        <end position="602"/>
    </location>
</feature>
<dbReference type="OrthoDB" id="10250769at2759"/>
<dbReference type="Pfam" id="PF04192">
    <property type="entry name" value="Utp21"/>
    <property type="match status" value="1"/>
</dbReference>
<dbReference type="GO" id="GO:0006364">
    <property type="term" value="P:rRNA processing"/>
    <property type="evidence" value="ECO:0007669"/>
    <property type="project" value="InterPro"/>
</dbReference>
<sequence length="977" mass="109479">MNHKKIKTVPSSDAPKNLVSGSRIFEPFRTIGHVSNSIPHSILYRGQTPFITTCIGNSFNIYDIETLNLLFVGPQFDTPIEALASFKDETFVAVSNKVFIATRGKLCGEFSLQEDDSIFDLLVYGELLIGLSTNNSIYVWTIKNRELYTQIDFNKEDFVVTCVIHPSTYLDKIAVGSKQGSIRIINIKTRAQIFQSKSYASPITTLEQSPALDIIAVGFLNGSIKLINIMTDQELLSFSQDGKVTSIAFRTDLDNQAMMATSNLNGDIAIWNLDKHRLVINMKSAHDGPIGKISFLNNQPLLVTTGDDNKIIEWLFDNFNGGESSWPRQLKQRSGHFANPTKIKYYGNDGKQILSVGRDQTLRLFSIVRDSQNVELSQRLKLKKFSNGSRLPIITSFASEEIRQKDWDNIIACHYGQAFATTWSMASKAIGRHQFSAKDSSIIKEVAMSPCGNFGYIGTLSGSVEMFNLQSGFSRRVFEGHTKAITGIQTDQSNRLIYTSSLDKTIIYHKHKDGSIHKTINLDCVPSTILFHKNSDLLAAVCDDLAIRVFDGENGTLVRVFTGHKNQITDIAFSPDGRWLVSSSLDSTIRTWDLPTGNLIDIFKTTSVPISLDFSPTFDFLITCHPDRVGLCLWTNKTMFEHVELGKVKDDMNLLNSATVNLPSSELGVNDDNDEIIQTEASDLSQQGNVNGLARDKSADEDSEDIFILPDQILEQSLLTTSSLSVTKWQTLLNLDTIKKRNRPVMPAKAPESAPFFLPTVVGLEPKFEKPKKTKNKVDSAIEVNSYKEKDQNDPNQIKDTLSLEEDTRVSFGINQVETEITKLLDEGASLNNYQKFNEYLLKQSVSSIDFEIRSINSLDTVKQFLKGLLWQLKERKQFDAVMAVLSVALQVHGDMIFGAIRENIEENRMEIDGENTSADIFGNSSSMTTETGSSSETKRQELLDLLQEIRNTCNKKWGKVDELIRYNLCLVDYYCA</sequence>
<dbReference type="SMART" id="SM00320">
    <property type="entry name" value="WD40"/>
    <property type="match status" value="9"/>
</dbReference>
<evidence type="ECO:0000256" key="1">
    <source>
        <dbReference type="ARBA" id="ARBA00022574"/>
    </source>
</evidence>
<dbReference type="CDD" id="cd00200">
    <property type="entry name" value="WD40"/>
    <property type="match status" value="1"/>
</dbReference>
<organism evidence="6 7">
    <name type="scientific">Smittium simulii</name>
    <dbReference type="NCBI Taxonomy" id="133385"/>
    <lineage>
        <taxon>Eukaryota</taxon>
        <taxon>Fungi</taxon>
        <taxon>Fungi incertae sedis</taxon>
        <taxon>Zoopagomycota</taxon>
        <taxon>Kickxellomycotina</taxon>
        <taxon>Harpellomycetes</taxon>
        <taxon>Harpellales</taxon>
        <taxon>Legeriomycetaceae</taxon>
        <taxon>Smittium</taxon>
    </lineage>
</organism>
<dbReference type="InterPro" id="IPR059157">
    <property type="entry name" value="WDR36-Utp21_N"/>
</dbReference>
<dbReference type="Gene3D" id="2.130.10.10">
    <property type="entry name" value="YVTN repeat-like/Quinoprotein amine dehydrogenase"/>
    <property type="match status" value="2"/>
</dbReference>
<dbReference type="Pfam" id="PF25168">
    <property type="entry name" value="Beta-prop_WDR36-Utp21_2nd"/>
    <property type="match status" value="1"/>
</dbReference>
<reference evidence="6 7" key="1">
    <citation type="journal article" date="2018" name="MBio">
        <title>Comparative Genomics Reveals the Core Gene Toolbox for the Fungus-Insect Symbiosis.</title>
        <authorList>
            <person name="Wang Y."/>
            <person name="Stata M."/>
            <person name="Wang W."/>
            <person name="Stajich J.E."/>
            <person name="White M.M."/>
            <person name="Moncalvo J.M."/>
        </authorList>
    </citation>
    <scope>NUCLEOTIDE SEQUENCE [LARGE SCALE GENOMIC DNA]</scope>
    <source>
        <strain evidence="6 7">SWE-8-4</strain>
    </source>
</reference>
<keyword evidence="1 3" id="KW-0853">WD repeat</keyword>
<evidence type="ECO:0000259" key="5">
    <source>
        <dbReference type="Pfam" id="PF25171"/>
    </source>
</evidence>
<dbReference type="InterPro" id="IPR007319">
    <property type="entry name" value="WDR36/Utp21_C"/>
</dbReference>
<dbReference type="InterPro" id="IPR019775">
    <property type="entry name" value="WD40_repeat_CS"/>
</dbReference>
<dbReference type="PROSITE" id="PS50082">
    <property type="entry name" value="WD_REPEATS_2"/>
    <property type="match status" value="1"/>
</dbReference>
<dbReference type="Proteomes" id="UP000245383">
    <property type="component" value="Unassembled WGS sequence"/>
</dbReference>
<dbReference type="STRING" id="133385.A0A2T9YZX6"/>
<dbReference type="PROSITE" id="PS00678">
    <property type="entry name" value="WD_REPEATS_1"/>
    <property type="match status" value="1"/>
</dbReference>
<dbReference type="AlphaFoldDB" id="A0A2T9YZX6"/>
<feature type="domain" description="WDR36/Utp21 C-terminal" evidence="4">
    <location>
        <begin position="714"/>
        <end position="974"/>
    </location>
</feature>
<dbReference type="InterPro" id="IPR036322">
    <property type="entry name" value="WD40_repeat_dom_sf"/>
</dbReference>
<dbReference type="PROSITE" id="PS50294">
    <property type="entry name" value="WD_REPEATS_REGION"/>
    <property type="match status" value="1"/>
</dbReference>
<gene>
    <name evidence="6" type="ORF">BB561_000277</name>
</gene>
<comment type="caution">
    <text evidence="6">The sequence shown here is derived from an EMBL/GenBank/DDBJ whole genome shotgun (WGS) entry which is preliminary data.</text>
</comment>
<dbReference type="InterPro" id="IPR001680">
    <property type="entry name" value="WD40_rpt"/>
</dbReference>
<feature type="domain" description="WDR36/Utp21 N-terminal" evidence="5">
    <location>
        <begin position="51"/>
        <end position="317"/>
    </location>
</feature>
<dbReference type="InterPro" id="IPR015943">
    <property type="entry name" value="WD40/YVTN_repeat-like_dom_sf"/>
</dbReference>
<dbReference type="EMBL" id="MBFR01000006">
    <property type="protein sequence ID" value="PVU97883.1"/>
    <property type="molecule type" value="Genomic_DNA"/>
</dbReference>
<name>A0A2T9YZX6_9FUNG</name>
<dbReference type="PANTHER" id="PTHR22840">
    <property type="entry name" value="WD REPEAT-CONTAINING PROTEIN 36"/>
    <property type="match status" value="1"/>
</dbReference>
<protein>
    <submittedName>
        <fullName evidence="6">Uncharacterized protein</fullName>
    </submittedName>
</protein>
<dbReference type="GO" id="GO:0034388">
    <property type="term" value="C:Pwp2p-containing subcomplex of 90S preribosome"/>
    <property type="evidence" value="ECO:0007669"/>
    <property type="project" value="TreeGrafter"/>
</dbReference>
<proteinExistence type="predicted"/>
<dbReference type="PANTHER" id="PTHR22840:SF12">
    <property type="entry name" value="WD REPEAT-CONTAINING PROTEIN 36"/>
    <property type="match status" value="1"/>
</dbReference>
<dbReference type="Pfam" id="PF25171">
    <property type="entry name" value="Beta-prop_WDR36-Utp21_1st"/>
    <property type="match status" value="1"/>
</dbReference>
<dbReference type="SUPFAM" id="SSF50978">
    <property type="entry name" value="WD40 repeat-like"/>
    <property type="match status" value="2"/>
</dbReference>
<keyword evidence="7" id="KW-1185">Reference proteome</keyword>
<dbReference type="GO" id="GO:0032040">
    <property type="term" value="C:small-subunit processome"/>
    <property type="evidence" value="ECO:0007669"/>
    <property type="project" value="InterPro"/>
</dbReference>
<evidence type="ECO:0000256" key="3">
    <source>
        <dbReference type="PROSITE-ProRule" id="PRU00221"/>
    </source>
</evidence>